<evidence type="ECO:0000313" key="9">
    <source>
        <dbReference type="Proteomes" id="UP000294257"/>
    </source>
</evidence>
<dbReference type="InterPro" id="IPR013325">
    <property type="entry name" value="RNA_pol_sigma_r2"/>
</dbReference>
<organism evidence="8 9">
    <name type="scientific">Herbihabitans rhizosphaerae</name>
    <dbReference type="NCBI Taxonomy" id="1872711"/>
    <lineage>
        <taxon>Bacteria</taxon>
        <taxon>Bacillati</taxon>
        <taxon>Actinomycetota</taxon>
        <taxon>Actinomycetes</taxon>
        <taxon>Pseudonocardiales</taxon>
        <taxon>Pseudonocardiaceae</taxon>
        <taxon>Herbihabitans</taxon>
    </lineage>
</organism>
<evidence type="ECO:0000256" key="4">
    <source>
        <dbReference type="ARBA" id="ARBA00023163"/>
    </source>
</evidence>
<dbReference type="SUPFAM" id="SSF88946">
    <property type="entry name" value="Sigma2 domain of RNA polymerase sigma factors"/>
    <property type="match status" value="1"/>
</dbReference>
<dbReference type="InterPro" id="IPR036388">
    <property type="entry name" value="WH-like_DNA-bd_sf"/>
</dbReference>
<dbReference type="GO" id="GO:0003677">
    <property type="term" value="F:DNA binding"/>
    <property type="evidence" value="ECO:0007669"/>
    <property type="project" value="InterPro"/>
</dbReference>
<keyword evidence="9" id="KW-1185">Reference proteome</keyword>
<keyword evidence="2" id="KW-0805">Transcription regulation</keyword>
<dbReference type="EMBL" id="SGWQ01000017">
    <property type="protein sequence ID" value="RZS30325.1"/>
    <property type="molecule type" value="Genomic_DNA"/>
</dbReference>
<evidence type="ECO:0000256" key="5">
    <source>
        <dbReference type="SAM" id="MobiDB-lite"/>
    </source>
</evidence>
<dbReference type="InterPro" id="IPR007627">
    <property type="entry name" value="RNA_pol_sigma70_r2"/>
</dbReference>
<comment type="similarity">
    <text evidence="1">Belongs to the sigma-70 factor family. ECF subfamily.</text>
</comment>
<gene>
    <name evidence="8" type="ORF">EV193_11721</name>
</gene>
<name>A0A4Q7KCH3_9PSEU</name>
<evidence type="ECO:0000256" key="3">
    <source>
        <dbReference type="ARBA" id="ARBA00023082"/>
    </source>
</evidence>
<dbReference type="RefSeq" id="WP_130348560.1">
    <property type="nucleotide sequence ID" value="NZ_SGWQ01000017.1"/>
</dbReference>
<evidence type="ECO:0000256" key="1">
    <source>
        <dbReference type="ARBA" id="ARBA00010641"/>
    </source>
</evidence>
<dbReference type="Pfam" id="PF08281">
    <property type="entry name" value="Sigma70_r4_2"/>
    <property type="match status" value="1"/>
</dbReference>
<dbReference type="Pfam" id="PF04542">
    <property type="entry name" value="Sigma70_r2"/>
    <property type="match status" value="1"/>
</dbReference>
<dbReference type="PANTHER" id="PTHR43133">
    <property type="entry name" value="RNA POLYMERASE ECF-TYPE SIGMA FACTO"/>
    <property type="match status" value="1"/>
</dbReference>
<feature type="region of interest" description="Disordered" evidence="5">
    <location>
        <begin position="235"/>
        <end position="322"/>
    </location>
</feature>
<dbReference type="OrthoDB" id="3682981at2"/>
<dbReference type="AlphaFoldDB" id="A0A4Q7KCH3"/>
<evidence type="ECO:0000256" key="2">
    <source>
        <dbReference type="ARBA" id="ARBA00023015"/>
    </source>
</evidence>
<dbReference type="GO" id="GO:0016987">
    <property type="term" value="F:sigma factor activity"/>
    <property type="evidence" value="ECO:0007669"/>
    <property type="project" value="UniProtKB-KW"/>
</dbReference>
<dbReference type="GO" id="GO:0006352">
    <property type="term" value="P:DNA-templated transcription initiation"/>
    <property type="evidence" value="ECO:0007669"/>
    <property type="project" value="InterPro"/>
</dbReference>
<dbReference type="Proteomes" id="UP000294257">
    <property type="component" value="Unassembled WGS sequence"/>
</dbReference>
<accession>A0A4Q7KCH3</accession>
<protein>
    <submittedName>
        <fullName evidence="8">RNA polymerase sigma factor (Sigma-70 family)</fullName>
    </submittedName>
</protein>
<dbReference type="Gene3D" id="1.10.10.10">
    <property type="entry name" value="Winged helix-like DNA-binding domain superfamily/Winged helix DNA-binding domain"/>
    <property type="match status" value="1"/>
</dbReference>
<dbReference type="InterPro" id="IPR013324">
    <property type="entry name" value="RNA_pol_sigma_r3/r4-like"/>
</dbReference>
<keyword evidence="3" id="KW-0731">Sigma factor</keyword>
<keyword evidence="4" id="KW-0804">Transcription</keyword>
<feature type="domain" description="RNA polymerase sigma factor 70 region 4 type 2" evidence="7">
    <location>
        <begin position="112"/>
        <end position="159"/>
    </location>
</feature>
<dbReference type="Gene3D" id="1.10.1740.10">
    <property type="match status" value="1"/>
</dbReference>
<dbReference type="PANTHER" id="PTHR43133:SF25">
    <property type="entry name" value="RNA POLYMERASE SIGMA FACTOR RFAY-RELATED"/>
    <property type="match status" value="1"/>
</dbReference>
<feature type="compositionally biased region" description="Gly residues" evidence="5">
    <location>
        <begin position="308"/>
        <end position="322"/>
    </location>
</feature>
<evidence type="ECO:0000259" key="6">
    <source>
        <dbReference type="Pfam" id="PF04542"/>
    </source>
</evidence>
<sequence length="322" mass="33089">MTETTLVARASGTSRWERAEEHRSRLLRIARRRTVSEQDAEDVVAEALLRAVEHDVDADRLPAWLSTVTVRLCADLRRERHREHRRWSRAAPPAAADSCEPKVCDRAEAAWVAERISDLPARQARALHLRASGLDVAGVARSLEVNYRTAESLLARARSAARAILASALAAIAVLLAKVLRTATAAGHGAVAATSTVAIGTVGVAVAIQPAPPVPVPPAPPPVAVVHGPPAAVPPAPLAPPGHGGAPVRPAVPHSPAPADAGPKPPSAAPKQGDSGARRPGPPAPRQPNAGSQPGRPAPNPGPAGRHPGPGGGQQPGQGKPG</sequence>
<feature type="domain" description="RNA polymerase sigma-70 region 2" evidence="6">
    <location>
        <begin position="20"/>
        <end position="82"/>
    </location>
</feature>
<evidence type="ECO:0000259" key="7">
    <source>
        <dbReference type="Pfam" id="PF08281"/>
    </source>
</evidence>
<reference evidence="8 9" key="1">
    <citation type="submission" date="2019-02" db="EMBL/GenBank/DDBJ databases">
        <title>Genomic Encyclopedia of Type Strains, Phase IV (KMG-IV): sequencing the most valuable type-strain genomes for metagenomic binning, comparative biology and taxonomic classification.</title>
        <authorList>
            <person name="Goeker M."/>
        </authorList>
    </citation>
    <scope>NUCLEOTIDE SEQUENCE [LARGE SCALE GENOMIC DNA]</scope>
    <source>
        <strain evidence="8 9">DSM 101727</strain>
    </source>
</reference>
<evidence type="ECO:0000313" key="8">
    <source>
        <dbReference type="EMBL" id="RZS30325.1"/>
    </source>
</evidence>
<proteinExistence type="inferred from homology"/>
<dbReference type="InterPro" id="IPR039425">
    <property type="entry name" value="RNA_pol_sigma-70-like"/>
</dbReference>
<dbReference type="SUPFAM" id="SSF88659">
    <property type="entry name" value="Sigma3 and sigma4 domains of RNA polymerase sigma factors"/>
    <property type="match status" value="1"/>
</dbReference>
<comment type="caution">
    <text evidence="8">The sequence shown here is derived from an EMBL/GenBank/DDBJ whole genome shotgun (WGS) entry which is preliminary data.</text>
</comment>
<dbReference type="InterPro" id="IPR013249">
    <property type="entry name" value="RNA_pol_sigma70_r4_t2"/>
</dbReference>